<dbReference type="SMART" id="SM00849">
    <property type="entry name" value="Lactamase_B"/>
    <property type="match status" value="1"/>
</dbReference>
<sequence length="273" mass="29524">MSSLPSSYAVRYPRVSGGADRVWGNPPAPGCGGRAIIDGITVRQLAGRVWISPGDPDPANVQAGVAVVADERGSVVVDAGHSPAHARAIQAAMRAARLPAARWLVYTHHHWDHVWGACAWPDVEIVGHVAGRELLRQEAARPWSHRYLRDQVRANPRLGPSFRARALAMAGWDDFTVLPPTRTFTDELTLPTGVLLRHVGGGHAADSTVVYVPDAGVALLGDCFYPPPAHLRGPDDGLDLAMLRDLLDDDYEWYVDSHGEPTTLARAREQIGA</sequence>
<comment type="caution">
    <text evidence="2">The sequence shown here is derived from an EMBL/GenBank/DDBJ whole genome shotgun (WGS) entry which is preliminary data.</text>
</comment>
<dbReference type="RefSeq" id="WP_239141937.1">
    <property type="nucleotide sequence ID" value="NZ_BONW01000045.1"/>
</dbReference>
<gene>
    <name evidence="2" type="ORF">Pen02_75880</name>
</gene>
<dbReference type="InterPro" id="IPR001279">
    <property type="entry name" value="Metallo-B-lactamas"/>
</dbReference>
<dbReference type="Pfam" id="PF00753">
    <property type="entry name" value="Lactamase_B"/>
    <property type="match status" value="1"/>
</dbReference>
<dbReference type="InterPro" id="IPR050855">
    <property type="entry name" value="NDM-1-like"/>
</dbReference>
<accession>A0ABQ4ED54</accession>
<evidence type="ECO:0000313" key="3">
    <source>
        <dbReference type="Proteomes" id="UP000646749"/>
    </source>
</evidence>
<protein>
    <recommendedName>
        <fullName evidence="1">Metallo-beta-lactamase domain-containing protein</fullName>
    </recommendedName>
</protein>
<dbReference type="InterPro" id="IPR036866">
    <property type="entry name" value="RibonucZ/Hydroxyglut_hydro"/>
</dbReference>
<dbReference type="PANTHER" id="PTHR42951">
    <property type="entry name" value="METALLO-BETA-LACTAMASE DOMAIN-CONTAINING"/>
    <property type="match status" value="1"/>
</dbReference>
<reference evidence="2 3" key="1">
    <citation type="submission" date="2021-01" db="EMBL/GenBank/DDBJ databases">
        <title>Whole genome shotgun sequence of Plantactinospora endophytica NBRC 110450.</title>
        <authorList>
            <person name="Komaki H."/>
            <person name="Tamura T."/>
        </authorList>
    </citation>
    <scope>NUCLEOTIDE SEQUENCE [LARGE SCALE GENOMIC DNA]</scope>
    <source>
        <strain evidence="2 3">NBRC 110450</strain>
    </source>
</reference>
<feature type="domain" description="Metallo-beta-lactamase" evidence="1">
    <location>
        <begin position="62"/>
        <end position="258"/>
    </location>
</feature>
<dbReference type="SUPFAM" id="SSF56281">
    <property type="entry name" value="Metallo-hydrolase/oxidoreductase"/>
    <property type="match status" value="1"/>
</dbReference>
<dbReference type="Gene3D" id="3.60.15.10">
    <property type="entry name" value="Ribonuclease Z/Hydroxyacylglutathione hydrolase-like"/>
    <property type="match status" value="1"/>
</dbReference>
<dbReference type="EMBL" id="BONW01000045">
    <property type="protein sequence ID" value="GIG92652.1"/>
    <property type="molecule type" value="Genomic_DNA"/>
</dbReference>
<proteinExistence type="predicted"/>
<dbReference type="Proteomes" id="UP000646749">
    <property type="component" value="Unassembled WGS sequence"/>
</dbReference>
<keyword evidence="3" id="KW-1185">Reference proteome</keyword>
<evidence type="ECO:0000313" key="2">
    <source>
        <dbReference type="EMBL" id="GIG92652.1"/>
    </source>
</evidence>
<organism evidence="2 3">
    <name type="scientific">Plantactinospora endophytica</name>
    <dbReference type="NCBI Taxonomy" id="673535"/>
    <lineage>
        <taxon>Bacteria</taxon>
        <taxon>Bacillati</taxon>
        <taxon>Actinomycetota</taxon>
        <taxon>Actinomycetes</taxon>
        <taxon>Micromonosporales</taxon>
        <taxon>Micromonosporaceae</taxon>
        <taxon>Plantactinospora</taxon>
    </lineage>
</organism>
<name>A0ABQ4ED54_9ACTN</name>
<dbReference type="PANTHER" id="PTHR42951:SF4">
    <property type="entry name" value="ACYL-COENZYME A THIOESTERASE MBLAC2"/>
    <property type="match status" value="1"/>
</dbReference>
<evidence type="ECO:0000259" key="1">
    <source>
        <dbReference type="SMART" id="SM00849"/>
    </source>
</evidence>